<organism evidence="1 2">
    <name type="scientific">Molorchus minor</name>
    <dbReference type="NCBI Taxonomy" id="1323400"/>
    <lineage>
        <taxon>Eukaryota</taxon>
        <taxon>Metazoa</taxon>
        <taxon>Ecdysozoa</taxon>
        <taxon>Arthropoda</taxon>
        <taxon>Hexapoda</taxon>
        <taxon>Insecta</taxon>
        <taxon>Pterygota</taxon>
        <taxon>Neoptera</taxon>
        <taxon>Endopterygota</taxon>
        <taxon>Coleoptera</taxon>
        <taxon>Polyphaga</taxon>
        <taxon>Cucujiformia</taxon>
        <taxon>Chrysomeloidea</taxon>
        <taxon>Cerambycidae</taxon>
        <taxon>Lamiinae</taxon>
        <taxon>Monochamini</taxon>
        <taxon>Molorchus</taxon>
    </lineage>
</organism>
<sequence length="61" mass="7334">MLLRQLRLYRIELSEFLIVYNSYQTSEEQLKYSTIYARERVLLAPEGDWLIFSLPVIPLKL</sequence>
<proteinExistence type="predicted"/>
<accession>A0ABQ9JPE6</accession>
<protein>
    <submittedName>
        <fullName evidence="1">Uncharacterized protein</fullName>
    </submittedName>
</protein>
<dbReference type="EMBL" id="JAPWTJ010000313">
    <property type="protein sequence ID" value="KAJ8979797.1"/>
    <property type="molecule type" value="Genomic_DNA"/>
</dbReference>
<gene>
    <name evidence="1" type="ORF">NQ317_001286</name>
</gene>
<comment type="caution">
    <text evidence="1">The sequence shown here is derived from an EMBL/GenBank/DDBJ whole genome shotgun (WGS) entry which is preliminary data.</text>
</comment>
<name>A0ABQ9JPE6_9CUCU</name>
<keyword evidence="2" id="KW-1185">Reference proteome</keyword>
<evidence type="ECO:0000313" key="2">
    <source>
        <dbReference type="Proteomes" id="UP001162164"/>
    </source>
</evidence>
<dbReference type="Proteomes" id="UP001162164">
    <property type="component" value="Unassembled WGS sequence"/>
</dbReference>
<reference evidence="1" key="1">
    <citation type="journal article" date="2023" name="Insect Mol. Biol.">
        <title>Genome sequencing provides insights into the evolution of gene families encoding plant cell wall-degrading enzymes in longhorned beetles.</title>
        <authorList>
            <person name="Shin N.R."/>
            <person name="Okamura Y."/>
            <person name="Kirsch R."/>
            <person name="Pauchet Y."/>
        </authorList>
    </citation>
    <scope>NUCLEOTIDE SEQUENCE</scope>
    <source>
        <strain evidence="1">MMC_N1</strain>
    </source>
</reference>
<evidence type="ECO:0000313" key="1">
    <source>
        <dbReference type="EMBL" id="KAJ8979797.1"/>
    </source>
</evidence>